<dbReference type="EMBL" id="JBHTJT010000049">
    <property type="protein sequence ID" value="MFD0981852.1"/>
    <property type="molecule type" value="Genomic_DNA"/>
</dbReference>
<accession>A0ABW3IUJ5</accession>
<reference evidence="2" key="1">
    <citation type="journal article" date="2019" name="Int. J. Syst. Evol. Microbiol.">
        <title>The Global Catalogue of Microorganisms (GCM) 10K type strain sequencing project: providing services to taxonomists for standard genome sequencing and annotation.</title>
        <authorList>
            <consortium name="The Broad Institute Genomics Platform"/>
            <consortium name="The Broad Institute Genome Sequencing Center for Infectious Disease"/>
            <person name="Wu L."/>
            <person name="Ma J."/>
        </authorList>
    </citation>
    <scope>NUCLEOTIDE SEQUENCE [LARGE SCALE GENOMIC DNA]</scope>
    <source>
        <strain evidence="2">CCUG 60524</strain>
    </source>
</reference>
<organism evidence="1 2">
    <name type="scientific">Tropicimonas aquimaris</name>
    <dbReference type="NCBI Taxonomy" id="914152"/>
    <lineage>
        <taxon>Bacteria</taxon>
        <taxon>Pseudomonadati</taxon>
        <taxon>Pseudomonadota</taxon>
        <taxon>Alphaproteobacteria</taxon>
        <taxon>Rhodobacterales</taxon>
        <taxon>Roseobacteraceae</taxon>
        <taxon>Tropicimonas</taxon>
    </lineage>
</organism>
<dbReference type="Pfam" id="PF12228">
    <property type="entry name" value="DUF3604"/>
    <property type="match status" value="1"/>
</dbReference>
<protein>
    <submittedName>
        <fullName evidence="1">DUF3604 domain-containing protein</fullName>
    </submittedName>
</protein>
<evidence type="ECO:0000313" key="1">
    <source>
        <dbReference type="EMBL" id="MFD0981852.1"/>
    </source>
</evidence>
<keyword evidence="2" id="KW-1185">Reference proteome</keyword>
<proteinExistence type="predicted"/>
<dbReference type="InterPro" id="IPR022028">
    <property type="entry name" value="DUF3604"/>
</dbReference>
<sequence length="166" mass="18041">MYRPDVVEIGYARGVPMRGDLATAPDGVNAPVFMVGALKDPWSGNLDGKKIIKGWVDTDSERHERISDLAVSDGREIGADGRASDPVGNTVDVEQATWTNTIGAPELRAVWTDTDFDPSVPAVCYASVLEIPTPTWQACDKARFDIKITPEGIPRSHQERAHTSPI</sequence>
<dbReference type="RefSeq" id="WP_386077355.1">
    <property type="nucleotide sequence ID" value="NZ_JBHTJT010000049.1"/>
</dbReference>
<name>A0ABW3IUJ5_9RHOB</name>
<gene>
    <name evidence="1" type="ORF">ACFQ2S_19640</name>
</gene>
<comment type="caution">
    <text evidence="1">The sequence shown here is derived from an EMBL/GenBank/DDBJ whole genome shotgun (WGS) entry which is preliminary data.</text>
</comment>
<evidence type="ECO:0000313" key="2">
    <source>
        <dbReference type="Proteomes" id="UP001597108"/>
    </source>
</evidence>
<dbReference type="Proteomes" id="UP001597108">
    <property type="component" value="Unassembled WGS sequence"/>
</dbReference>